<dbReference type="GO" id="GO:0016052">
    <property type="term" value="P:carbohydrate catabolic process"/>
    <property type="evidence" value="ECO:0007669"/>
    <property type="project" value="TreeGrafter"/>
</dbReference>
<comment type="caution">
    <text evidence="4">The sequence shown here is derived from an EMBL/GenBank/DDBJ whole genome shotgun (WGS) entry which is preliminary data.</text>
</comment>
<feature type="domain" description="BIG2" evidence="3">
    <location>
        <begin position="315"/>
        <end position="391"/>
    </location>
</feature>
<reference evidence="4 5" key="1">
    <citation type="submission" date="2019-03" db="EMBL/GenBank/DDBJ databases">
        <title>Genomic Encyclopedia of Type Strains, Phase IV (KMG-IV): sequencing the most valuable type-strain genomes for metagenomic binning, comparative biology and taxonomic classification.</title>
        <authorList>
            <person name="Goeker M."/>
        </authorList>
    </citation>
    <scope>NUCLEOTIDE SEQUENCE [LARGE SCALE GENOMIC DNA]</scope>
    <source>
        <strain evidence="4 5">DSM 29481</strain>
    </source>
</reference>
<dbReference type="GO" id="GO:0009253">
    <property type="term" value="P:peptidoglycan catabolic process"/>
    <property type="evidence" value="ECO:0007669"/>
    <property type="project" value="InterPro"/>
</dbReference>
<feature type="domain" description="BIG2" evidence="3">
    <location>
        <begin position="840"/>
        <end position="909"/>
    </location>
</feature>
<feature type="domain" description="BIG2" evidence="3">
    <location>
        <begin position="691"/>
        <end position="763"/>
    </location>
</feature>
<dbReference type="EMBL" id="SMBP01000014">
    <property type="protein sequence ID" value="TCU58281.1"/>
    <property type="molecule type" value="Genomic_DNA"/>
</dbReference>
<dbReference type="Gene3D" id="3.20.20.80">
    <property type="entry name" value="Glycosidases"/>
    <property type="match status" value="1"/>
</dbReference>
<dbReference type="GO" id="GO:0016998">
    <property type="term" value="P:cell wall macromolecule catabolic process"/>
    <property type="evidence" value="ECO:0007669"/>
    <property type="project" value="InterPro"/>
</dbReference>
<sequence>MQLKKLFVGCLAIALLISNMTVVSAQTATDTTQEKTSTFDGIEIVTGETYQPVSEGKNTMKNVAMGDTMEKGNLYRSARVADPYWEEGKFYDGYGTLLYGGNAKKIIDVSEWEGVIDWEKVKASDVDGVILRVGYGNQMMDKQFLRNLKECNRLGIPYGFYLYSYAYDANFAYAEAQGLLEMLKGQDLSNLAYPIFYDIENFGTWSEDGVTYHTPSTIAAYEEIIATFIAHMNEAGYHGKVQVYSGRYYTQTKLNSEKILPYVSWIAEYGPKLNYVNTYYDGEVAWQYTEKGSVDGISYDVDISSFADDAMHVILPSSIQLSASTATLETGLTKKINASVYPTGAYDALSWTSSNPKVAQVSSNGTITAMASGSAIITAKTANGKTASVNVLVKTPTVKLSAISKTMYRGETTKLTATSSNKKPVSWTSSDPTIASVDSNGTIKTLKNGTVKISASANGGKAACTITVKEPIQISATTSSIYRGKTTTLKAIPAYSTTITWMSSNPLIATVSSNGVVTGKKAGTVTITAKAFGKSVAKTIKVVEPSLKVTGSTSLYRGKTTTLKATTSYSTKVTWTSSKPSIATVSSNGVVTGKKAGTVTITAKAFGKSVTKTIKVVEPSLKVTGSTSLYRGKTTTLKATTSYSTKVTWTSSKPSIATVSSNGVVTGKKAGTVTITAKAFGKSVTKTIKVVEPSLKVTGSTSLYRGKTTTLKATTSYSTKVTWKSSNSSIATVSSTGVVTGKKAGTVYIYANAYGKSVKYKLTIKEPALKLNKSSSSIYKGKTTTLKATTSYRTKVTWKSSNSSIATVSSTGVVTGKKAGTAYIYANAYGKSVKCKVTVKNPTITLNKSKATAYAGKSYTLKATTSYRTKISWKSSNTKIATVDSKGMVKLKKAGKVTISATAFGKKVNCVLTVKNPTLKVSKASVSIYRKKSYTVKATAVPGGKVSWSSSNKAIATVSSSGKITGMKKGTAYVYAKIHGLKKTIKVIVK</sequence>
<dbReference type="Proteomes" id="UP000295773">
    <property type="component" value="Unassembled WGS sequence"/>
</dbReference>
<evidence type="ECO:0000256" key="1">
    <source>
        <dbReference type="ARBA" id="ARBA00010646"/>
    </source>
</evidence>
<feature type="domain" description="BIG2" evidence="3">
    <location>
        <begin position="468"/>
        <end position="541"/>
    </location>
</feature>
<keyword evidence="5" id="KW-1185">Reference proteome</keyword>
<dbReference type="CDD" id="cd06414">
    <property type="entry name" value="GH25_LytC-like"/>
    <property type="match status" value="1"/>
</dbReference>
<dbReference type="InterPro" id="IPR017853">
    <property type="entry name" value="GH"/>
</dbReference>
<feature type="domain" description="BIG2" evidence="3">
    <location>
        <begin position="765"/>
        <end position="838"/>
    </location>
</feature>
<dbReference type="InterPro" id="IPR008964">
    <property type="entry name" value="Invasin/intimin_cell_adhesion"/>
</dbReference>
<dbReference type="Gene3D" id="2.60.40.1080">
    <property type="match status" value="9"/>
</dbReference>
<dbReference type="Pfam" id="PF01183">
    <property type="entry name" value="Glyco_hydro_25"/>
    <property type="match status" value="1"/>
</dbReference>
<feature type="domain" description="BIG2" evidence="3">
    <location>
        <begin position="543"/>
        <end position="615"/>
    </location>
</feature>
<accession>A0A4R3T8Y1</accession>
<gene>
    <name evidence="4" type="ORF">EDD61_11413</name>
</gene>
<comment type="similarity">
    <text evidence="1">Belongs to the glycosyl hydrolase 25 family.</text>
</comment>
<dbReference type="PANTHER" id="PTHR34135">
    <property type="entry name" value="LYSOZYME"/>
    <property type="match status" value="1"/>
</dbReference>
<feature type="signal peptide" evidence="2">
    <location>
        <begin position="1"/>
        <end position="25"/>
    </location>
</feature>
<dbReference type="GO" id="GO:0003796">
    <property type="term" value="F:lysozyme activity"/>
    <property type="evidence" value="ECO:0007669"/>
    <property type="project" value="InterPro"/>
</dbReference>
<feature type="domain" description="BIG2" evidence="3">
    <location>
        <begin position="617"/>
        <end position="689"/>
    </location>
</feature>
<feature type="domain" description="BIG2" evidence="3">
    <location>
        <begin position="915"/>
        <end position="988"/>
    </location>
</feature>
<proteinExistence type="inferred from homology"/>
<dbReference type="AlphaFoldDB" id="A0A4R3T8Y1"/>
<evidence type="ECO:0000256" key="2">
    <source>
        <dbReference type="SAM" id="SignalP"/>
    </source>
</evidence>
<dbReference type="InterPro" id="IPR003343">
    <property type="entry name" value="Big_2"/>
</dbReference>
<evidence type="ECO:0000313" key="4">
    <source>
        <dbReference type="EMBL" id="TCU58281.1"/>
    </source>
</evidence>
<keyword evidence="2" id="KW-0732">Signal</keyword>
<feature type="chain" id="PRO_5020322826" evidence="2">
    <location>
        <begin position="26"/>
        <end position="990"/>
    </location>
</feature>
<dbReference type="SUPFAM" id="SSF49373">
    <property type="entry name" value="Invasin/intimin cell-adhesion fragments"/>
    <property type="match status" value="9"/>
</dbReference>
<dbReference type="Pfam" id="PF02368">
    <property type="entry name" value="Big_2"/>
    <property type="match status" value="9"/>
</dbReference>
<dbReference type="PROSITE" id="PS51904">
    <property type="entry name" value="GLYCOSYL_HYDROL_F25_2"/>
    <property type="match status" value="1"/>
</dbReference>
<dbReference type="SMART" id="SM00635">
    <property type="entry name" value="BID_2"/>
    <property type="match status" value="9"/>
</dbReference>
<feature type="domain" description="BIG2" evidence="3">
    <location>
        <begin position="394"/>
        <end position="467"/>
    </location>
</feature>
<evidence type="ECO:0000259" key="3">
    <source>
        <dbReference type="SMART" id="SM00635"/>
    </source>
</evidence>
<organism evidence="4 5">
    <name type="scientific">Longicatena caecimuris</name>
    <dbReference type="NCBI Taxonomy" id="1796635"/>
    <lineage>
        <taxon>Bacteria</taxon>
        <taxon>Bacillati</taxon>
        <taxon>Bacillota</taxon>
        <taxon>Erysipelotrichia</taxon>
        <taxon>Erysipelotrichales</taxon>
        <taxon>Erysipelotrichaceae</taxon>
        <taxon>Longicatena</taxon>
    </lineage>
</organism>
<protein>
    <submittedName>
        <fullName evidence="4">GH25 family lysozyme M1 (1,4-beta-N-acetylmuramidase)</fullName>
    </submittedName>
</protein>
<dbReference type="InterPro" id="IPR002053">
    <property type="entry name" value="Glyco_hydro_25"/>
</dbReference>
<evidence type="ECO:0000313" key="5">
    <source>
        <dbReference type="Proteomes" id="UP000295773"/>
    </source>
</evidence>
<dbReference type="SUPFAM" id="SSF51445">
    <property type="entry name" value="(Trans)glycosidases"/>
    <property type="match status" value="1"/>
</dbReference>
<dbReference type="PANTHER" id="PTHR34135:SF2">
    <property type="entry name" value="LYSOZYME"/>
    <property type="match status" value="1"/>
</dbReference>
<name>A0A4R3T8Y1_9FIRM</name>